<dbReference type="Proteomes" id="UP001148737">
    <property type="component" value="Unassembled WGS sequence"/>
</dbReference>
<accession>A0ACC1R051</accession>
<comment type="caution">
    <text evidence="1">The sequence shown here is derived from an EMBL/GenBank/DDBJ whole genome shotgun (WGS) entry which is preliminary data.</text>
</comment>
<proteinExistence type="predicted"/>
<dbReference type="EMBL" id="JANAKD010000197">
    <property type="protein sequence ID" value="KAJ3496369.1"/>
    <property type="molecule type" value="Genomic_DNA"/>
</dbReference>
<protein>
    <submittedName>
        <fullName evidence="1">Uncharacterized protein</fullName>
    </submittedName>
</protein>
<organism evidence="1 2">
    <name type="scientific">Lecanicillium saksenae</name>
    <dbReference type="NCBI Taxonomy" id="468837"/>
    <lineage>
        <taxon>Eukaryota</taxon>
        <taxon>Fungi</taxon>
        <taxon>Dikarya</taxon>
        <taxon>Ascomycota</taxon>
        <taxon>Pezizomycotina</taxon>
        <taxon>Sordariomycetes</taxon>
        <taxon>Hypocreomycetidae</taxon>
        <taxon>Hypocreales</taxon>
        <taxon>Cordycipitaceae</taxon>
        <taxon>Lecanicillium</taxon>
    </lineage>
</organism>
<evidence type="ECO:0000313" key="2">
    <source>
        <dbReference type="Proteomes" id="UP001148737"/>
    </source>
</evidence>
<name>A0ACC1R051_9HYPO</name>
<sequence length="1420" mass="156325">MASAADAPRNQGPRPCQLANDDYTVGWICALTTEYVAAQVFLDEEHMPPTFTAPHDNNDYTLGRIGKHNVAIAVLPGGEYGTASAAGVARDMLHTFPNIRIGLMVGIGGGAPTSKHDIRLGDVVVSEPKTRLGGVFQYDFGKNIQDQPFQSTRFLAPPPPVLLTAVSGLRAEYEIDGHTIRENIEACLVARKRLRKNYSHPDAATDRLYQSSVVHPVSEASCASCGSDASSVIIRPVRDEDGDDPTIHYGLIASANQLMKDAKLRDQYANERGILCFEMEAGGLMNHFPCLIIRGICDYSDTHKNKAWQGYAAMAAAAYAKDLLKRILPNKVEAEKKLIELVENVAEDVRTTCEAVSRIESTVVKDKVNEILNWLTPTPIDYGSQYSSFLKVRQPGTGQWFLDTAQYQSWVSKQKQTLFCPGIPGAGKTILASIIIEDLFSRFEGIKDVGIAYLYCNLQSQKDQTVDNLLASLLRQLVQSRPSLSKEVKSLCDKHKDKQTRPSVDEITNALQRVTRLYSTVFIVVDALDECEGEYRPAFLSHLFALQTTTPTNILATSRPIQKIEKEFEWRCDIIKISARDEDVERFLNNAMKKLQLLGAGLPDEIKEDLRNKIRTTIVEAVHGMFLLASLHLESLVDKTTESGLCTALESLPKGQNALAKAYGITIARIRSQLPGFRFLAERVLTLLTCAERPLTTLELQDALAVTDGAPRLDKTKREHTSIIVSVCAGLVTVDADSGIIRLVHETTREYLASHMHCIRPQEALTTIENPMELNEEKNIIAMAEAHRTLAITCVTYLSFSDFDSGFCETDAAFEERLKTNQFYDYAAQNWGSHARGASCIQQVHDFLKNSNLVEAASQALLATQLWPGRSDYSQRVSPRMTGLHLAAYFGIDTAVGALLQCDVDADARDATGRAPLAWAAARGHGLVVELLLGRSARITADTDSMTALHYTVSRSSEEMALYFLKTGVSIDTGVKRRSLLEAGADNEARRALLNSNDAVVDCSTGRHRGLTALHYACLIGSKKMTEFLLQNRANPNAASEFGETPLHLALKRDLSGATPWLGFSDRWSDSTYSVEYILEILQEEDPKGEDDTEYRRTASIIEEYRASVLTSLLGDERTDVAARDDDGATALHSVMYGSSTSPDIVKRLVERGADISARNNRGQTPLHLACLKSDVPAVATLLDHGADVGAVDDMGVNCFHYAAQSRHTKAVLPLLTAASTSHVGALPLAMSRDLRGRNALHHLFTGRKHVDGPAVQSLLDLGVKCDELDKNGMSPLACYLSVVQGSINADEVIQLLFQGGSDATFKTRADGLTLAHMHAKSAMQVRVEILRVLARFEVDLQVTDNQSRSVLHHCAIRGSLTKQVVFFLRDEVGLLLMDKDVHGKTAVDYAAAAKQQWRHPDTYDRGRWSRTEEILLSMI</sequence>
<keyword evidence="2" id="KW-1185">Reference proteome</keyword>
<gene>
    <name evidence="1" type="ORF">NLG97_g2707</name>
</gene>
<evidence type="ECO:0000313" key="1">
    <source>
        <dbReference type="EMBL" id="KAJ3496369.1"/>
    </source>
</evidence>
<reference evidence="1" key="1">
    <citation type="submission" date="2022-07" db="EMBL/GenBank/DDBJ databases">
        <title>Genome Sequence of Lecanicillium saksenae.</title>
        <authorList>
            <person name="Buettner E."/>
        </authorList>
    </citation>
    <scope>NUCLEOTIDE SEQUENCE</scope>
    <source>
        <strain evidence="1">VT-O1</strain>
    </source>
</reference>